<dbReference type="InterPro" id="IPR007535">
    <property type="entry name" value="Catechol_dOase_N"/>
</dbReference>
<dbReference type="RefSeq" id="WP_176571477.1">
    <property type="nucleotide sequence ID" value="NZ_CP056030.1"/>
</dbReference>
<keyword evidence="10" id="KW-1185">Reference proteome</keyword>
<feature type="domain" description="Intradiol ring-cleavage dioxygenases" evidence="7">
    <location>
        <begin position="158"/>
        <end position="266"/>
    </location>
</feature>
<evidence type="ECO:0000259" key="8">
    <source>
        <dbReference type="Pfam" id="PF04444"/>
    </source>
</evidence>
<sequence>MRNLDETTITQAVLAYNRGTGDARLCEVMTSLVQHLHAFARDIKLTEAEWRGGIDFLAKVGAVPPDRHEFVLLSDVLGLSTLVLAQNERKPKGCTQATVFHVAPTPAVLVHDLGADINPQLGGPKGYVQGTVRDDKGAPVPYAEIHIRVAGDCALLQADDRGHYHFSTSLPGSQQVRHEGPVNQLLGALNRHAWRPAHLEFSISASGYQRLTTQVFREGDPYLDSDAIFGVRPSLITHWQCQPAGATPDGGHSNEVFYTLAFDFVLARQPAA</sequence>
<name>A0A7D5H1V6_9PSED</name>
<organism evidence="9 10">
    <name type="scientific">Pseudomonas eucalypticola</name>
    <dbReference type="NCBI Taxonomy" id="2599595"/>
    <lineage>
        <taxon>Bacteria</taxon>
        <taxon>Pseudomonadati</taxon>
        <taxon>Pseudomonadota</taxon>
        <taxon>Gammaproteobacteria</taxon>
        <taxon>Pseudomonadales</taxon>
        <taxon>Pseudomonadaceae</taxon>
        <taxon>Pseudomonas</taxon>
    </lineage>
</organism>
<evidence type="ECO:0000256" key="3">
    <source>
        <dbReference type="ARBA" id="ARBA00022723"/>
    </source>
</evidence>
<reference evidence="9 10" key="1">
    <citation type="submission" date="2020-06" db="EMBL/GenBank/DDBJ databases">
        <title>Pseudomonas eucalypticola sp. nov., an endophyte of Eucalyptus dunnii leaves with biocontrol ability of eucalyptus leaf blight.</title>
        <authorList>
            <person name="Liu Y."/>
            <person name="Song Z."/>
            <person name="Zeng H."/>
            <person name="Lu M."/>
            <person name="Wang X."/>
            <person name="Lian X."/>
            <person name="Zhang Q."/>
        </authorList>
    </citation>
    <scope>NUCLEOTIDE SEQUENCE [LARGE SCALE GENOMIC DNA]</scope>
    <source>
        <strain evidence="9 10">NP-1</strain>
    </source>
</reference>
<keyword evidence="6" id="KW-0408">Iron</keyword>
<comment type="cofactor">
    <cofactor evidence="1">
        <name>Fe(3+)</name>
        <dbReference type="ChEBI" id="CHEBI:29034"/>
    </cofactor>
</comment>
<comment type="similarity">
    <text evidence="2">Belongs to the intradiol ring-cleavage dioxygenase family.</text>
</comment>
<gene>
    <name evidence="9" type="ORF">HWQ56_18960</name>
</gene>
<keyword evidence="4 9" id="KW-0223">Dioxygenase</keyword>
<dbReference type="PANTHER" id="PTHR33711">
    <property type="entry name" value="DIOXYGENASE, PUTATIVE (AFU_ORTHOLOGUE AFUA_2G02910)-RELATED"/>
    <property type="match status" value="1"/>
</dbReference>
<dbReference type="InterPro" id="IPR000627">
    <property type="entry name" value="Intradiol_dOase_C"/>
</dbReference>
<dbReference type="Proteomes" id="UP000509568">
    <property type="component" value="Chromosome"/>
</dbReference>
<dbReference type="GO" id="GO:0008199">
    <property type="term" value="F:ferric iron binding"/>
    <property type="evidence" value="ECO:0007669"/>
    <property type="project" value="InterPro"/>
</dbReference>
<dbReference type="Pfam" id="PF00775">
    <property type="entry name" value="Dioxygenase_C"/>
    <property type="match status" value="1"/>
</dbReference>
<dbReference type="InterPro" id="IPR015889">
    <property type="entry name" value="Intradiol_dOase_core"/>
</dbReference>
<evidence type="ECO:0000256" key="6">
    <source>
        <dbReference type="ARBA" id="ARBA00023004"/>
    </source>
</evidence>
<dbReference type="KEGG" id="pez:HWQ56_18960"/>
<dbReference type="InterPro" id="IPR050770">
    <property type="entry name" value="Intradiol_RC_Dioxygenase"/>
</dbReference>
<dbReference type="Gene3D" id="2.60.130.10">
    <property type="entry name" value="Aromatic compound dioxygenase"/>
    <property type="match status" value="2"/>
</dbReference>
<protein>
    <submittedName>
        <fullName evidence="9">6-chlorohydroxyquinol-1,2-dioxygenase</fullName>
    </submittedName>
</protein>
<accession>A0A7D5H1V6</accession>
<evidence type="ECO:0000313" key="10">
    <source>
        <dbReference type="Proteomes" id="UP000509568"/>
    </source>
</evidence>
<keyword evidence="5" id="KW-0560">Oxidoreductase</keyword>
<dbReference type="PANTHER" id="PTHR33711:SF7">
    <property type="entry name" value="INTRADIOL RING-CLEAVAGE DIOXYGENASES DOMAIN-CONTAINING PROTEIN-RELATED"/>
    <property type="match status" value="1"/>
</dbReference>
<evidence type="ECO:0000259" key="7">
    <source>
        <dbReference type="Pfam" id="PF00775"/>
    </source>
</evidence>
<keyword evidence="3" id="KW-0479">Metal-binding</keyword>
<evidence type="ECO:0000256" key="2">
    <source>
        <dbReference type="ARBA" id="ARBA00007825"/>
    </source>
</evidence>
<dbReference type="GO" id="GO:0018576">
    <property type="term" value="F:catechol 1,2-dioxygenase activity"/>
    <property type="evidence" value="ECO:0007669"/>
    <property type="project" value="InterPro"/>
</dbReference>
<evidence type="ECO:0000256" key="5">
    <source>
        <dbReference type="ARBA" id="ARBA00023002"/>
    </source>
</evidence>
<dbReference type="Pfam" id="PF04444">
    <property type="entry name" value="Dioxygenase_N"/>
    <property type="match status" value="1"/>
</dbReference>
<feature type="domain" description="Catechol dioxygenase N-terminal" evidence="8">
    <location>
        <begin position="22"/>
        <end position="94"/>
    </location>
</feature>
<proteinExistence type="inferred from homology"/>
<evidence type="ECO:0000313" key="9">
    <source>
        <dbReference type="EMBL" id="QKZ05765.1"/>
    </source>
</evidence>
<dbReference type="SUPFAM" id="SSF49482">
    <property type="entry name" value="Aromatic compound dioxygenase"/>
    <property type="match status" value="1"/>
</dbReference>
<dbReference type="AlphaFoldDB" id="A0A7D5H1V6"/>
<evidence type="ECO:0000256" key="4">
    <source>
        <dbReference type="ARBA" id="ARBA00022964"/>
    </source>
</evidence>
<evidence type="ECO:0000256" key="1">
    <source>
        <dbReference type="ARBA" id="ARBA00001965"/>
    </source>
</evidence>
<dbReference type="EMBL" id="CP056030">
    <property type="protein sequence ID" value="QKZ05765.1"/>
    <property type="molecule type" value="Genomic_DNA"/>
</dbReference>
<dbReference type="GO" id="GO:0009712">
    <property type="term" value="P:catechol-containing compound metabolic process"/>
    <property type="evidence" value="ECO:0007669"/>
    <property type="project" value="InterPro"/>
</dbReference>